<reference evidence="2 3" key="1">
    <citation type="submission" date="2023-10" db="EMBL/GenBank/DDBJ databases">
        <title>Rubellicoccus peritrichatus gen. nov., sp. nov., isolated from an algae of coral reef tank.</title>
        <authorList>
            <person name="Luo J."/>
        </authorList>
    </citation>
    <scope>NUCLEOTIDE SEQUENCE [LARGE SCALE GENOMIC DNA]</scope>
    <source>
        <strain evidence="2 3">CR14</strain>
    </source>
</reference>
<sequence length="389" mass="43633">MHRRPPPPPPIQVVIVLDPRQLGHPQMHVPGVHGNSQKNTRRTTRRHGRTLINESLPKRQPTLDKSVAKKEKPKSAATSTPQRSRERKQSPGSQKQLIHFPRKGIVSAGLGMAATIVIAGTMMYRMISADSVSEASYVANVVEEEVLEPTFPVEIPQASGPLSIEDIFARYAAAHGGTEQLSEISSLKLRGQVQSNGRTLNFSQIKRTPNLTRVSYQNDEGKVTDYYNGSVAWRRVQGHENAYRLDDASKKDFEESSALLSTFWTERNNIHNYAMLEQGKIGHKQYYRIGVHNLKGKSSIYWIDSDTFFERRMVTQQEDGSIETIDYSDYKYIGALPVPMHIEYSHDNKLVTTVDIDSASINAGIPSSLFDPPLNLEDWPVTTVSAQSH</sequence>
<organism evidence="2 3">
    <name type="scientific">Rubellicoccus peritrichatus</name>
    <dbReference type="NCBI Taxonomy" id="3080537"/>
    <lineage>
        <taxon>Bacteria</taxon>
        <taxon>Pseudomonadati</taxon>
        <taxon>Verrucomicrobiota</taxon>
        <taxon>Opitutia</taxon>
        <taxon>Puniceicoccales</taxon>
        <taxon>Cerasicoccaceae</taxon>
        <taxon>Rubellicoccus</taxon>
    </lineage>
</organism>
<feature type="compositionally biased region" description="Basic residues" evidence="1">
    <location>
        <begin position="39"/>
        <end position="49"/>
    </location>
</feature>
<protein>
    <submittedName>
        <fullName evidence="2">Uncharacterized protein</fullName>
    </submittedName>
</protein>
<keyword evidence="3" id="KW-1185">Reference proteome</keyword>
<dbReference type="Proteomes" id="UP001304300">
    <property type="component" value="Chromosome"/>
</dbReference>
<feature type="region of interest" description="Disordered" evidence="1">
    <location>
        <begin position="23"/>
        <end position="98"/>
    </location>
</feature>
<evidence type="ECO:0000313" key="2">
    <source>
        <dbReference type="EMBL" id="WOO42337.1"/>
    </source>
</evidence>
<name>A0AAQ3LD68_9BACT</name>
<dbReference type="RefSeq" id="WP_317834856.1">
    <property type="nucleotide sequence ID" value="NZ_CP136920.1"/>
</dbReference>
<dbReference type="Gene3D" id="2.50.20.10">
    <property type="entry name" value="Lipoprotein localisation LolA/LolB/LppX"/>
    <property type="match status" value="1"/>
</dbReference>
<accession>A0AAQ3LD68</accession>
<evidence type="ECO:0000256" key="1">
    <source>
        <dbReference type="SAM" id="MobiDB-lite"/>
    </source>
</evidence>
<gene>
    <name evidence="2" type="ORF">RZN69_04490</name>
</gene>
<dbReference type="KEGG" id="puo:RZN69_04490"/>
<dbReference type="EMBL" id="CP136920">
    <property type="protein sequence ID" value="WOO42337.1"/>
    <property type="molecule type" value="Genomic_DNA"/>
</dbReference>
<evidence type="ECO:0000313" key="3">
    <source>
        <dbReference type="Proteomes" id="UP001304300"/>
    </source>
</evidence>
<proteinExistence type="predicted"/>
<dbReference type="AlphaFoldDB" id="A0AAQ3LD68"/>